<evidence type="ECO:0000256" key="6">
    <source>
        <dbReference type="SAM" id="Phobius"/>
    </source>
</evidence>
<keyword evidence="3 6" id="KW-1133">Transmembrane helix</keyword>
<evidence type="ECO:0000256" key="3">
    <source>
        <dbReference type="ARBA" id="ARBA00022989"/>
    </source>
</evidence>
<keyword evidence="2 6" id="KW-0812">Transmembrane</keyword>
<dbReference type="InterPro" id="IPR013130">
    <property type="entry name" value="Fe3_Rdtase_TM_dom"/>
</dbReference>
<feature type="transmembrane region" description="Helical" evidence="6">
    <location>
        <begin position="20"/>
        <end position="43"/>
    </location>
</feature>
<sequence length="267" mass="27826">MSSAHAAVLLASSGPSPLWYATRAAGTASLVLLTATVVLGVAAAGRYAPERIGRFEVSALHRNLSLVTVVFLALHIVTAIADSFTHIGWPASVVPFASSYRPLWVGLGAVSLDLLLAVMITSAVRQRIGQRYWKAVHWAGYASWPFALFHAAGTGTDTRLALQLALYWACLAAVLAAVWWRLARAGQDARRIRRWVLPAAGAVTVLFAVFLAVGPLRPGWSHRAASASPSATVTSTTPAAPGTSPPPAPPAAPATPAAGEEEGGDIA</sequence>
<keyword evidence="4 6" id="KW-0472">Membrane</keyword>
<evidence type="ECO:0000313" key="8">
    <source>
        <dbReference type="EMBL" id="CAG7643723.1"/>
    </source>
</evidence>
<dbReference type="AlphaFoldDB" id="A0A9W4H204"/>
<name>A0A9W4H204_9ACTN</name>
<feature type="region of interest" description="Disordered" evidence="5">
    <location>
        <begin position="227"/>
        <end position="267"/>
    </location>
</feature>
<feature type="transmembrane region" description="Helical" evidence="6">
    <location>
        <begin position="64"/>
        <end position="84"/>
    </location>
</feature>
<gene>
    <name evidence="8" type="ORF">SBRY_30879</name>
</gene>
<dbReference type="Proteomes" id="UP001153328">
    <property type="component" value="Unassembled WGS sequence"/>
</dbReference>
<feature type="transmembrane region" description="Helical" evidence="6">
    <location>
        <begin position="136"/>
        <end position="153"/>
    </location>
</feature>
<dbReference type="EMBL" id="CAJVAX010000017">
    <property type="protein sequence ID" value="CAG7643723.1"/>
    <property type="molecule type" value="Genomic_DNA"/>
</dbReference>
<evidence type="ECO:0000256" key="5">
    <source>
        <dbReference type="SAM" id="MobiDB-lite"/>
    </source>
</evidence>
<dbReference type="RefSeq" id="WP_205043131.1">
    <property type="nucleotide sequence ID" value="NZ_CAJVAX010000017.1"/>
</dbReference>
<accession>A0A9W4H204</accession>
<dbReference type="GO" id="GO:0016020">
    <property type="term" value="C:membrane"/>
    <property type="evidence" value="ECO:0007669"/>
    <property type="project" value="UniProtKB-SubCell"/>
</dbReference>
<comment type="caution">
    <text evidence="8">The sequence shown here is derived from an EMBL/GenBank/DDBJ whole genome shotgun (WGS) entry which is preliminary data.</text>
</comment>
<evidence type="ECO:0000256" key="4">
    <source>
        <dbReference type="ARBA" id="ARBA00023136"/>
    </source>
</evidence>
<keyword evidence="9" id="KW-1185">Reference proteome</keyword>
<feature type="transmembrane region" description="Helical" evidence="6">
    <location>
        <begin position="104"/>
        <end position="124"/>
    </location>
</feature>
<comment type="subcellular location">
    <subcellularLocation>
        <location evidence="1">Membrane</location>
        <topology evidence="1">Multi-pass membrane protein</topology>
    </subcellularLocation>
</comment>
<feature type="compositionally biased region" description="Low complexity" evidence="5">
    <location>
        <begin position="227"/>
        <end position="242"/>
    </location>
</feature>
<evidence type="ECO:0000313" key="9">
    <source>
        <dbReference type="Proteomes" id="UP001153328"/>
    </source>
</evidence>
<evidence type="ECO:0000256" key="1">
    <source>
        <dbReference type="ARBA" id="ARBA00004141"/>
    </source>
</evidence>
<proteinExistence type="predicted"/>
<feature type="transmembrane region" description="Helical" evidence="6">
    <location>
        <begin position="195"/>
        <end position="213"/>
    </location>
</feature>
<dbReference type="Pfam" id="PF01794">
    <property type="entry name" value="Ferric_reduct"/>
    <property type="match status" value="1"/>
</dbReference>
<evidence type="ECO:0000259" key="7">
    <source>
        <dbReference type="Pfam" id="PF01794"/>
    </source>
</evidence>
<evidence type="ECO:0000256" key="2">
    <source>
        <dbReference type="ARBA" id="ARBA00022692"/>
    </source>
</evidence>
<feature type="transmembrane region" description="Helical" evidence="6">
    <location>
        <begin position="165"/>
        <end position="183"/>
    </location>
</feature>
<protein>
    <submittedName>
        <fullName evidence="8">Ferric reductase like transmembrane component</fullName>
    </submittedName>
</protein>
<feature type="compositionally biased region" description="Pro residues" evidence="5">
    <location>
        <begin position="243"/>
        <end position="253"/>
    </location>
</feature>
<feature type="domain" description="Ferric oxidoreductase" evidence="7">
    <location>
        <begin position="26"/>
        <end position="144"/>
    </location>
</feature>
<reference evidence="8" key="1">
    <citation type="submission" date="2021-06" db="EMBL/GenBank/DDBJ databases">
        <authorList>
            <person name="Arsene-Ploetze F."/>
        </authorList>
    </citation>
    <scope>NUCLEOTIDE SEQUENCE</scope>
    <source>
        <strain evidence="8">SBRY1</strain>
    </source>
</reference>
<organism evidence="8 9">
    <name type="scientific">Actinacidiphila bryophytorum</name>
    <dbReference type="NCBI Taxonomy" id="1436133"/>
    <lineage>
        <taxon>Bacteria</taxon>
        <taxon>Bacillati</taxon>
        <taxon>Actinomycetota</taxon>
        <taxon>Actinomycetes</taxon>
        <taxon>Kitasatosporales</taxon>
        <taxon>Streptomycetaceae</taxon>
        <taxon>Actinacidiphila</taxon>
    </lineage>
</organism>